<gene>
    <name evidence="1" type="ORF">SDC9_157897</name>
</gene>
<dbReference type="Pfam" id="PF19640">
    <property type="entry name" value="DUF6143"/>
    <property type="match status" value="1"/>
</dbReference>
<dbReference type="AlphaFoldDB" id="A0A645FAL5"/>
<proteinExistence type="predicted"/>
<name>A0A645FAL5_9ZZZZ</name>
<dbReference type="EMBL" id="VSSQ01056766">
    <property type="protein sequence ID" value="MPN10602.1"/>
    <property type="molecule type" value="Genomic_DNA"/>
</dbReference>
<reference evidence="1" key="1">
    <citation type="submission" date="2019-08" db="EMBL/GenBank/DDBJ databases">
        <authorList>
            <person name="Kucharzyk K."/>
            <person name="Murdoch R.W."/>
            <person name="Higgins S."/>
            <person name="Loffler F."/>
        </authorList>
    </citation>
    <scope>NUCLEOTIDE SEQUENCE</scope>
</reference>
<sequence>MPVDLYESVKGDYFIGCADGLALSDDTSCWARLYNPSDSCVNLHVNVWTITEISTAPFRAEFWFNADAPSSYTPSQNVICSNTAFCSVPTPQIELQMASNVTDEPNCGTMAYVRCGEPITTLVGSDDGKLIFKPGGSLLIFLSLINCDSTTASASIAFGWWEEEI</sequence>
<organism evidence="1">
    <name type="scientific">bioreactor metagenome</name>
    <dbReference type="NCBI Taxonomy" id="1076179"/>
    <lineage>
        <taxon>unclassified sequences</taxon>
        <taxon>metagenomes</taxon>
        <taxon>ecological metagenomes</taxon>
    </lineage>
</organism>
<accession>A0A645FAL5</accession>
<protein>
    <submittedName>
        <fullName evidence="1">Uncharacterized protein</fullName>
    </submittedName>
</protein>
<comment type="caution">
    <text evidence="1">The sequence shown here is derived from an EMBL/GenBank/DDBJ whole genome shotgun (WGS) entry which is preliminary data.</text>
</comment>
<evidence type="ECO:0000313" key="1">
    <source>
        <dbReference type="EMBL" id="MPN10602.1"/>
    </source>
</evidence>
<dbReference type="InterPro" id="IPR046141">
    <property type="entry name" value="DUF6143"/>
</dbReference>